<reference evidence="3" key="2">
    <citation type="submission" date="2025-05" db="UniProtKB">
        <authorList>
            <consortium name="EnsemblMetazoa"/>
        </authorList>
    </citation>
    <scope>IDENTIFICATION</scope>
</reference>
<organism evidence="3 4">
    <name type="scientific">Drosophila rhopaloa</name>
    <name type="common">Fruit fly</name>
    <dbReference type="NCBI Taxonomy" id="1041015"/>
    <lineage>
        <taxon>Eukaryota</taxon>
        <taxon>Metazoa</taxon>
        <taxon>Ecdysozoa</taxon>
        <taxon>Arthropoda</taxon>
        <taxon>Hexapoda</taxon>
        <taxon>Insecta</taxon>
        <taxon>Pterygota</taxon>
        <taxon>Neoptera</taxon>
        <taxon>Endopterygota</taxon>
        <taxon>Diptera</taxon>
        <taxon>Brachycera</taxon>
        <taxon>Muscomorpha</taxon>
        <taxon>Ephydroidea</taxon>
        <taxon>Drosophilidae</taxon>
        <taxon>Drosophila</taxon>
        <taxon>Sophophora</taxon>
    </lineage>
</organism>
<dbReference type="PANTHER" id="PTHR47248">
    <property type="entry name" value="PROTEIN CBG06772"/>
    <property type="match status" value="1"/>
</dbReference>
<dbReference type="PROSITE" id="PS51257">
    <property type="entry name" value="PROKAR_LIPOPROTEIN"/>
    <property type="match status" value="1"/>
</dbReference>
<evidence type="ECO:0000256" key="1">
    <source>
        <dbReference type="SAM" id="SignalP"/>
    </source>
</evidence>
<dbReference type="InterPro" id="IPR002223">
    <property type="entry name" value="Kunitz_BPTI"/>
</dbReference>
<dbReference type="PANTHER" id="PTHR47248:SF7">
    <property type="entry name" value="BPTI_KUNITZ INHIBITOR DOMAIN-CONTAINING PROTEIN"/>
    <property type="match status" value="1"/>
</dbReference>
<accession>A0ABM5GWF5</accession>
<dbReference type="EnsemblMetazoa" id="XM_017115175.2">
    <property type="protein sequence ID" value="XP_016970664.2"/>
    <property type="gene ID" value="LOC108038362"/>
</dbReference>
<dbReference type="InterPro" id="IPR036880">
    <property type="entry name" value="Kunitz_BPTI_sf"/>
</dbReference>
<dbReference type="GeneID" id="108038362"/>
<protein>
    <recommendedName>
        <fullName evidence="2">BPTI/Kunitz inhibitor domain-containing protein</fullName>
    </recommendedName>
</protein>
<proteinExistence type="predicted"/>
<name>A0ABM5GWF5_DRORH</name>
<evidence type="ECO:0000313" key="4">
    <source>
        <dbReference type="Proteomes" id="UP001652680"/>
    </source>
</evidence>
<dbReference type="Pfam" id="PF00014">
    <property type="entry name" value="Kunitz_BPTI"/>
    <property type="match status" value="1"/>
</dbReference>
<dbReference type="Proteomes" id="UP001652680">
    <property type="component" value="Unassembled WGS sequence"/>
</dbReference>
<feature type="chain" id="PRO_5046883609" description="BPTI/Kunitz inhibitor domain-containing protein" evidence="1">
    <location>
        <begin position="20"/>
        <end position="92"/>
    </location>
</feature>
<reference evidence="4" key="1">
    <citation type="journal article" date="2021" name="Elife">
        <title>Highly contiguous assemblies of 101 drosophilid genomes.</title>
        <authorList>
            <person name="Kim B.Y."/>
            <person name="Wang J.R."/>
            <person name="Miller D.E."/>
            <person name="Barmina O."/>
            <person name="Delaney E."/>
            <person name="Thompson A."/>
            <person name="Comeault A.A."/>
            <person name="Peede D."/>
            <person name="D'Agostino E.R."/>
            <person name="Pelaez J."/>
            <person name="Aguilar J.M."/>
            <person name="Haji D."/>
            <person name="Matsunaga T."/>
            <person name="Armstrong E.E."/>
            <person name="Zych M."/>
            <person name="Ogawa Y."/>
            <person name="Stamenkovic-Radak M."/>
            <person name="Jelic M."/>
            <person name="Veselinovic M.S."/>
            <person name="Tanaskovic M."/>
            <person name="Eric P."/>
            <person name="Gao J.J."/>
            <person name="Katoh T.K."/>
            <person name="Toda M.J."/>
            <person name="Watabe H."/>
            <person name="Watada M."/>
            <person name="Davis J.S."/>
            <person name="Moyle L.C."/>
            <person name="Manoli G."/>
            <person name="Bertolini E."/>
            <person name="Kostal V."/>
            <person name="Hawley R.S."/>
            <person name="Takahashi A."/>
            <person name="Jones C.D."/>
            <person name="Price D.K."/>
            <person name="Whiteman N."/>
            <person name="Kopp A."/>
            <person name="Matute D.R."/>
            <person name="Petrov D.A."/>
        </authorList>
    </citation>
    <scope>NUCLEOTIDE SEQUENCE [LARGE SCALE GENOMIC DNA]</scope>
</reference>
<feature type="signal peptide" evidence="1">
    <location>
        <begin position="1"/>
        <end position="19"/>
    </location>
</feature>
<sequence length="92" mass="10680">MKFLLILSSLVLFVALTSAQSCQGRPQRQNCLGGRDEGVRHLHGCNSEPNDLMWYYNHHTNECFRMQYHGCGGNFNRYCTLNECQRLCVHRT</sequence>
<evidence type="ECO:0000313" key="3">
    <source>
        <dbReference type="EnsemblMetazoa" id="XP_016970664.2"/>
    </source>
</evidence>
<keyword evidence="1" id="KW-0732">Signal</keyword>
<evidence type="ECO:0000259" key="2">
    <source>
        <dbReference type="PROSITE" id="PS50279"/>
    </source>
</evidence>
<dbReference type="SMART" id="SM00131">
    <property type="entry name" value="KU"/>
    <property type="match status" value="1"/>
</dbReference>
<keyword evidence="4" id="KW-1185">Reference proteome</keyword>
<dbReference type="InterPro" id="IPR052861">
    <property type="entry name" value="BPTI/Kunitz_domain"/>
</dbReference>
<dbReference type="SUPFAM" id="SSF57362">
    <property type="entry name" value="BPTI-like"/>
    <property type="match status" value="1"/>
</dbReference>
<dbReference type="Gene3D" id="4.10.410.10">
    <property type="entry name" value="Pancreatic trypsin inhibitor Kunitz domain"/>
    <property type="match status" value="1"/>
</dbReference>
<dbReference type="CDD" id="cd00109">
    <property type="entry name" value="Kunitz-type"/>
    <property type="match status" value="1"/>
</dbReference>
<dbReference type="PROSITE" id="PS50279">
    <property type="entry name" value="BPTI_KUNITZ_2"/>
    <property type="match status" value="1"/>
</dbReference>
<dbReference type="RefSeq" id="XP_016970664.2">
    <property type="nucleotide sequence ID" value="XM_017115175.2"/>
</dbReference>
<feature type="domain" description="BPTI/Kunitz inhibitor" evidence="2">
    <location>
        <begin position="31"/>
        <end position="88"/>
    </location>
</feature>